<protein>
    <submittedName>
        <fullName evidence="1">Uncharacterized protein</fullName>
    </submittedName>
</protein>
<gene>
    <name evidence="1" type="ORF">P3X46_003597</name>
</gene>
<proteinExistence type="predicted"/>
<sequence length="146" mass="16807">MPSGVLYVVYATAFSPRVPPVSKFKFSVLAMQPIFNVNYLKVTPQVKVPWLDALFVCLRRILKRHRSKSILHEKGSVKKVSSRSKRAQGTSFLHLHEDSLDNSQQISRFEILTNLQKDERLVQIENIPQLKLAPPAVYHEKVKKRT</sequence>
<evidence type="ECO:0000313" key="2">
    <source>
        <dbReference type="Proteomes" id="UP001174677"/>
    </source>
</evidence>
<evidence type="ECO:0000313" key="1">
    <source>
        <dbReference type="EMBL" id="KAJ9188216.1"/>
    </source>
</evidence>
<keyword evidence="2" id="KW-1185">Reference proteome</keyword>
<reference evidence="1" key="1">
    <citation type="journal article" date="2023" name="Plant Biotechnol. J.">
        <title>Chromosome-level wild Hevea brasiliensis genome provides new tools for genomic-assisted breeding and valuable loci to elevate rubber yield.</title>
        <authorList>
            <person name="Cheng H."/>
            <person name="Song X."/>
            <person name="Hu Y."/>
            <person name="Wu T."/>
            <person name="Yang Q."/>
            <person name="An Z."/>
            <person name="Feng S."/>
            <person name="Deng Z."/>
            <person name="Wu W."/>
            <person name="Zeng X."/>
            <person name="Tu M."/>
            <person name="Wang X."/>
            <person name="Huang H."/>
        </authorList>
    </citation>
    <scope>NUCLEOTIDE SEQUENCE</scope>
    <source>
        <strain evidence="1">MT/VB/25A 57/8</strain>
    </source>
</reference>
<accession>A0ABQ9N7G8</accession>
<organism evidence="1 2">
    <name type="scientific">Hevea brasiliensis</name>
    <name type="common">Para rubber tree</name>
    <name type="synonym">Siphonia brasiliensis</name>
    <dbReference type="NCBI Taxonomy" id="3981"/>
    <lineage>
        <taxon>Eukaryota</taxon>
        <taxon>Viridiplantae</taxon>
        <taxon>Streptophyta</taxon>
        <taxon>Embryophyta</taxon>
        <taxon>Tracheophyta</taxon>
        <taxon>Spermatophyta</taxon>
        <taxon>Magnoliopsida</taxon>
        <taxon>eudicotyledons</taxon>
        <taxon>Gunneridae</taxon>
        <taxon>Pentapetalae</taxon>
        <taxon>rosids</taxon>
        <taxon>fabids</taxon>
        <taxon>Malpighiales</taxon>
        <taxon>Euphorbiaceae</taxon>
        <taxon>Crotonoideae</taxon>
        <taxon>Micrandreae</taxon>
        <taxon>Hevea</taxon>
    </lineage>
</organism>
<comment type="caution">
    <text evidence="1">The sequence shown here is derived from an EMBL/GenBank/DDBJ whole genome shotgun (WGS) entry which is preliminary data.</text>
</comment>
<dbReference type="Proteomes" id="UP001174677">
    <property type="component" value="Chromosome 2"/>
</dbReference>
<name>A0ABQ9N7G8_HEVBR</name>
<dbReference type="EMBL" id="JARPOI010000002">
    <property type="protein sequence ID" value="KAJ9188216.1"/>
    <property type="molecule type" value="Genomic_DNA"/>
</dbReference>